<dbReference type="Proteomes" id="UP000249340">
    <property type="component" value="Chromosome"/>
</dbReference>
<accession>A0A345T3U7</accession>
<dbReference type="InterPro" id="IPR003790">
    <property type="entry name" value="GHL10"/>
</dbReference>
<dbReference type="KEGG" id="stri:C7M71_027950"/>
<reference evidence="4" key="1">
    <citation type="submission" date="2018-07" db="EMBL/GenBank/DDBJ databases">
        <title>Streptacidiphilus bronchialis DSM 106435 chromosome.</title>
        <authorList>
            <person name="Batra D."/>
            <person name="Gulvik C.A."/>
        </authorList>
    </citation>
    <scope>NUCLEOTIDE SEQUENCE [LARGE SCALE GENOMIC DNA]</scope>
    <source>
        <strain evidence="4">DSM 106435</strain>
    </source>
</reference>
<feature type="domain" description="Glycosyl hydrolase-like 10" evidence="2">
    <location>
        <begin position="44"/>
        <end position="357"/>
    </location>
</feature>
<evidence type="ECO:0000313" key="4">
    <source>
        <dbReference type="Proteomes" id="UP000249340"/>
    </source>
</evidence>
<proteinExistence type="predicted"/>
<sequence length="414" mass="46118">MAPQPSSSTSAGPTRRRIVAAGAAATAGLLLTAAGPAGRAARPQMRGLWAASVANTDWPSKPGLPAEQQRQELTDLLDLAVRNRLNAVFLQVRPAADAFWPSQYEPWSTYLTGTQGRYPGWDPLGTAVTEAHRRGLQLHAWCNPYRISTGDRLDALAPAHPARVNPDWVVSHAGKLYYNPGLPEVRDHVVSSVLDAVRRYPLDGLHFDDYFYPYPVKGRRFDDDAAFDEYGDGLDRAAWRRRNTDLLVSGIHDRLRTLRPGTAFGVSPFGVWRNRATDPAGSETKAGVQSYDDLYADTRRWIRKGWIDYIAPQLYWYIGFAAADYEVLVDWWARQVDGTGVALYIGEAVYRAGDPAQGAAWQDPAELSRHFALCADVPQVRGHIHYNAKAVRRDRIGAFSRLAQEYYRQSAPAR</sequence>
<dbReference type="SUPFAM" id="SSF51445">
    <property type="entry name" value="(Trans)glycosidases"/>
    <property type="match status" value="1"/>
</dbReference>
<dbReference type="Gene3D" id="3.20.20.80">
    <property type="entry name" value="Glycosidases"/>
    <property type="match status" value="1"/>
</dbReference>
<evidence type="ECO:0000259" key="2">
    <source>
        <dbReference type="Pfam" id="PF02638"/>
    </source>
</evidence>
<dbReference type="PROSITE" id="PS51318">
    <property type="entry name" value="TAT"/>
    <property type="match status" value="1"/>
</dbReference>
<dbReference type="InterPro" id="IPR006311">
    <property type="entry name" value="TAT_signal"/>
</dbReference>
<dbReference type="InterPro" id="IPR052177">
    <property type="entry name" value="Divisome_Glycosyl_Hydrolase"/>
</dbReference>
<keyword evidence="4" id="KW-1185">Reference proteome</keyword>
<gene>
    <name evidence="3" type="ORF">C7M71_027950</name>
</gene>
<organism evidence="3 4">
    <name type="scientific">Peterkaempfera bronchialis</name>
    <dbReference type="NCBI Taxonomy" id="2126346"/>
    <lineage>
        <taxon>Bacteria</taxon>
        <taxon>Bacillati</taxon>
        <taxon>Actinomycetota</taxon>
        <taxon>Actinomycetes</taxon>
        <taxon>Kitasatosporales</taxon>
        <taxon>Streptomycetaceae</taxon>
        <taxon>Peterkaempfera</taxon>
    </lineage>
</organism>
<dbReference type="PANTHER" id="PTHR43405:SF1">
    <property type="entry name" value="GLYCOSYL HYDROLASE DIGH"/>
    <property type="match status" value="1"/>
</dbReference>
<name>A0A345T3U7_9ACTN</name>
<evidence type="ECO:0000313" key="3">
    <source>
        <dbReference type="EMBL" id="AXI80652.1"/>
    </source>
</evidence>
<dbReference type="EMBL" id="CP031264">
    <property type="protein sequence ID" value="AXI80652.1"/>
    <property type="molecule type" value="Genomic_DNA"/>
</dbReference>
<protein>
    <recommendedName>
        <fullName evidence="2">Glycosyl hydrolase-like 10 domain-containing protein</fullName>
    </recommendedName>
</protein>
<dbReference type="PANTHER" id="PTHR43405">
    <property type="entry name" value="GLYCOSYL HYDROLASE DIGH"/>
    <property type="match status" value="1"/>
</dbReference>
<dbReference type="OrthoDB" id="9773203at2"/>
<evidence type="ECO:0000256" key="1">
    <source>
        <dbReference type="ARBA" id="ARBA00022729"/>
    </source>
</evidence>
<dbReference type="AlphaFoldDB" id="A0A345T3U7"/>
<dbReference type="InterPro" id="IPR017853">
    <property type="entry name" value="GH"/>
</dbReference>
<dbReference type="Pfam" id="PF02638">
    <property type="entry name" value="GHL10"/>
    <property type="match status" value="1"/>
</dbReference>
<dbReference type="RefSeq" id="WP_111494515.1">
    <property type="nucleotide sequence ID" value="NZ_CP031264.1"/>
</dbReference>
<keyword evidence="1" id="KW-0732">Signal</keyword>